<keyword evidence="3 5" id="KW-0012">Acyltransferase</keyword>
<dbReference type="InterPro" id="IPR016039">
    <property type="entry name" value="Thiolase-like"/>
</dbReference>
<feature type="region of interest" description="Disordered" evidence="6">
    <location>
        <begin position="204"/>
        <end position="228"/>
    </location>
</feature>
<evidence type="ECO:0000256" key="6">
    <source>
        <dbReference type="SAM" id="MobiDB-lite"/>
    </source>
</evidence>
<evidence type="ECO:0000256" key="5">
    <source>
        <dbReference type="RuleBase" id="RU003557"/>
    </source>
</evidence>
<evidence type="ECO:0000256" key="4">
    <source>
        <dbReference type="PIRSR" id="PIRSR000429-1"/>
    </source>
</evidence>
<dbReference type="Pfam" id="PF02803">
    <property type="entry name" value="Thiolase_C"/>
    <property type="match status" value="1"/>
</dbReference>
<dbReference type="Proteomes" id="UP001143463">
    <property type="component" value="Unassembled WGS sequence"/>
</dbReference>
<dbReference type="CDD" id="cd00751">
    <property type="entry name" value="thiolase"/>
    <property type="match status" value="1"/>
</dbReference>
<feature type="active site" description="Proton acceptor" evidence="4">
    <location>
        <position position="378"/>
    </location>
</feature>
<reference evidence="9" key="2">
    <citation type="submission" date="2023-01" db="EMBL/GenBank/DDBJ databases">
        <authorList>
            <person name="Sun Q."/>
            <person name="Evtushenko L."/>
        </authorList>
    </citation>
    <scope>NUCLEOTIDE SEQUENCE</scope>
    <source>
        <strain evidence="9">VKM Ac-1069</strain>
    </source>
</reference>
<evidence type="ECO:0000313" key="9">
    <source>
        <dbReference type="EMBL" id="GLL13848.1"/>
    </source>
</evidence>
<dbReference type="PANTHER" id="PTHR43365:SF1">
    <property type="entry name" value="ACETYL-COA C-ACYLTRANSFERASE"/>
    <property type="match status" value="1"/>
</dbReference>
<dbReference type="SUPFAM" id="SSF53901">
    <property type="entry name" value="Thiolase-like"/>
    <property type="match status" value="2"/>
</dbReference>
<feature type="active site" description="Acyl-thioester intermediate" evidence="4">
    <location>
        <position position="93"/>
    </location>
</feature>
<dbReference type="NCBIfam" id="TIGR01930">
    <property type="entry name" value="AcCoA-C-Actrans"/>
    <property type="match status" value="1"/>
</dbReference>
<dbReference type="Gene3D" id="3.40.47.10">
    <property type="match status" value="1"/>
</dbReference>
<comment type="similarity">
    <text evidence="1 5">Belongs to the thiolase-like superfamily. Thiolase family.</text>
</comment>
<dbReference type="EMBL" id="BSFQ01000025">
    <property type="protein sequence ID" value="GLL13848.1"/>
    <property type="molecule type" value="Genomic_DNA"/>
</dbReference>
<evidence type="ECO:0000259" key="8">
    <source>
        <dbReference type="Pfam" id="PF02803"/>
    </source>
</evidence>
<accession>A0A9W6L686</accession>
<dbReference type="PIRSF" id="PIRSF000429">
    <property type="entry name" value="Ac-CoA_Ac_transf"/>
    <property type="match status" value="1"/>
</dbReference>
<dbReference type="InterPro" id="IPR020617">
    <property type="entry name" value="Thiolase_C"/>
</dbReference>
<dbReference type="InterPro" id="IPR020616">
    <property type="entry name" value="Thiolase_N"/>
</dbReference>
<reference evidence="9" key="1">
    <citation type="journal article" date="2014" name="Int. J. Syst. Evol. Microbiol.">
        <title>Complete genome sequence of Corynebacterium casei LMG S-19264T (=DSM 44701T), isolated from a smear-ripened cheese.</title>
        <authorList>
            <consortium name="US DOE Joint Genome Institute (JGI-PGF)"/>
            <person name="Walter F."/>
            <person name="Albersmeier A."/>
            <person name="Kalinowski J."/>
            <person name="Ruckert C."/>
        </authorList>
    </citation>
    <scope>NUCLEOTIDE SEQUENCE</scope>
    <source>
        <strain evidence="9">VKM Ac-1069</strain>
    </source>
</reference>
<evidence type="ECO:0000313" key="10">
    <source>
        <dbReference type="Proteomes" id="UP001143463"/>
    </source>
</evidence>
<comment type="caution">
    <text evidence="9">The sequence shown here is derived from an EMBL/GenBank/DDBJ whole genome shotgun (WGS) entry which is preliminary data.</text>
</comment>
<keyword evidence="10" id="KW-1185">Reference proteome</keyword>
<keyword evidence="2 5" id="KW-0808">Transferase</keyword>
<dbReference type="AlphaFoldDB" id="A0A9W6L686"/>
<evidence type="ECO:0000256" key="1">
    <source>
        <dbReference type="ARBA" id="ARBA00010982"/>
    </source>
</evidence>
<dbReference type="Pfam" id="PF00108">
    <property type="entry name" value="Thiolase_N"/>
    <property type="match status" value="1"/>
</dbReference>
<name>A0A9W6L686_9PSEU</name>
<evidence type="ECO:0000256" key="2">
    <source>
        <dbReference type="ARBA" id="ARBA00022679"/>
    </source>
</evidence>
<feature type="active site" description="Proton acceptor" evidence="4">
    <location>
        <position position="348"/>
    </location>
</feature>
<gene>
    <name evidence="9" type="primary">fadA_3</name>
    <name evidence="9" type="ORF">GCM10017577_49920</name>
</gene>
<proteinExistence type="inferred from homology"/>
<dbReference type="PANTHER" id="PTHR43365">
    <property type="entry name" value="BLR7806 PROTEIN"/>
    <property type="match status" value="1"/>
</dbReference>
<dbReference type="GO" id="GO:0016747">
    <property type="term" value="F:acyltransferase activity, transferring groups other than amino-acyl groups"/>
    <property type="evidence" value="ECO:0007669"/>
    <property type="project" value="InterPro"/>
</dbReference>
<dbReference type="InterPro" id="IPR002155">
    <property type="entry name" value="Thiolase"/>
</dbReference>
<feature type="domain" description="Thiolase C-terminal" evidence="8">
    <location>
        <begin position="270"/>
        <end position="390"/>
    </location>
</feature>
<protein>
    <submittedName>
        <fullName evidence="9">Acetyl-CoA acyltransferase</fullName>
    </submittedName>
</protein>
<sequence>MRDRMRDAVVVDAVRTPIGRRGGALAGVHPVDLSATVLRALAERTGLDPASVDDVVWGCASQVGEQAANVGRFAALAAGWPETVPGTTVDRACGSAQQAVHFGAAGVIAGQYDVVVCGGVESATRVPMGSARTRGPGLPYGPAVRARYFGVDFDRGRAAEVVAERWGLSRAQLDEYALESHERAALASDGGEFKGEIVPVTVPAEDGGPPLVVDTDEGIRRGGTPGSMARLRPAFRPDGVITAGNSSHLADGAAAHLVTTSEIARRKGWTPLVRFHAFALAAVDPVTMLTAPIPATARVLERAGLRLDDIGAVEVDEAFAAVTCAWLAETGADPRLLNARGGAIALGHPLGGAGARLMTTLVHRMRSARVRHGLQAMCEAGGTANATVLELL</sequence>
<organism evidence="9 10">
    <name type="scientific">Pseudonocardia halophobica</name>
    <dbReference type="NCBI Taxonomy" id="29401"/>
    <lineage>
        <taxon>Bacteria</taxon>
        <taxon>Bacillati</taxon>
        <taxon>Actinomycetota</taxon>
        <taxon>Actinomycetes</taxon>
        <taxon>Pseudonocardiales</taxon>
        <taxon>Pseudonocardiaceae</taxon>
        <taxon>Pseudonocardia</taxon>
    </lineage>
</organism>
<evidence type="ECO:0000259" key="7">
    <source>
        <dbReference type="Pfam" id="PF00108"/>
    </source>
</evidence>
<evidence type="ECO:0000256" key="3">
    <source>
        <dbReference type="ARBA" id="ARBA00023315"/>
    </source>
</evidence>
<feature type="domain" description="Thiolase N-terminal" evidence="7">
    <location>
        <begin position="9"/>
        <end position="260"/>
    </location>
</feature>